<evidence type="ECO:0000256" key="1">
    <source>
        <dbReference type="SAM" id="Phobius"/>
    </source>
</evidence>
<keyword evidence="3" id="KW-1185">Reference proteome</keyword>
<keyword evidence="1" id="KW-0812">Transmembrane</keyword>
<keyword evidence="1" id="KW-0472">Membrane</keyword>
<dbReference type="Proteomes" id="UP000515971">
    <property type="component" value="Chromosome"/>
</dbReference>
<feature type="transmembrane region" description="Helical" evidence="1">
    <location>
        <begin position="45"/>
        <end position="64"/>
    </location>
</feature>
<evidence type="ECO:0000313" key="3">
    <source>
        <dbReference type="Proteomes" id="UP000515971"/>
    </source>
</evidence>
<dbReference type="RefSeq" id="WP_187537968.1">
    <property type="nucleotide sequence ID" value="NZ_BAABJT010000001.1"/>
</dbReference>
<reference evidence="2 3" key="1">
    <citation type="submission" date="2020-08" db="EMBL/GenBank/DDBJ databases">
        <title>Genome sequence of Sphingomonas lutea KCTC 23642T.</title>
        <authorList>
            <person name="Hyun D.-W."/>
            <person name="Bae J.-W."/>
        </authorList>
    </citation>
    <scope>NUCLEOTIDE SEQUENCE [LARGE SCALE GENOMIC DNA]</scope>
    <source>
        <strain evidence="2 3">KCTC 23642</strain>
    </source>
</reference>
<sequence>MHDDSVYRNRLLAYTAARAFGLAIMILGLAIIYSDLVREGGWPQLGAIVAIMGVLDALLAPRLLKKMWDEKDAAAANDPPGA</sequence>
<feature type="transmembrane region" description="Helical" evidence="1">
    <location>
        <begin position="12"/>
        <end position="33"/>
    </location>
</feature>
<evidence type="ECO:0000313" key="2">
    <source>
        <dbReference type="EMBL" id="QNN67379.1"/>
    </source>
</evidence>
<gene>
    <name evidence="2" type="ORF">H9L13_12425</name>
</gene>
<dbReference type="EMBL" id="CP060718">
    <property type="protein sequence ID" value="QNN67379.1"/>
    <property type="molecule type" value="Genomic_DNA"/>
</dbReference>
<proteinExistence type="predicted"/>
<keyword evidence="1" id="KW-1133">Transmembrane helix</keyword>
<accession>A0A7G9SHQ4</accession>
<dbReference type="KEGG" id="slut:H9L13_12425"/>
<organism evidence="2 3">
    <name type="scientific">Sphingomonas lutea</name>
    <dbReference type="NCBI Taxonomy" id="1045317"/>
    <lineage>
        <taxon>Bacteria</taxon>
        <taxon>Pseudomonadati</taxon>
        <taxon>Pseudomonadota</taxon>
        <taxon>Alphaproteobacteria</taxon>
        <taxon>Sphingomonadales</taxon>
        <taxon>Sphingomonadaceae</taxon>
        <taxon>Sphingomonas</taxon>
    </lineage>
</organism>
<dbReference type="AlphaFoldDB" id="A0A7G9SHQ4"/>
<name>A0A7G9SHQ4_9SPHN</name>
<protein>
    <submittedName>
        <fullName evidence="2">Uncharacterized protein</fullName>
    </submittedName>
</protein>